<dbReference type="PANTHER" id="PTHR32309">
    <property type="entry name" value="TYROSINE-PROTEIN KINASE"/>
    <property type="match status" value="1"/>
</dbReference>
<dbReference type="RefSeq" id="WP_062803207.1">
    <property type="nucleotide sequence ID" value="NZ_CP014845.1"/>
</dbReference>
<evidence type="ECO:0000313" key="4">
    <source>
        <dbReference type="Proteomes" id="UP000075238"/>
    </source>
</evidence>
<sequence length="377" mass="42092">MMKTITSGAAGQIGRLTRVNTLNRIWQVAVAACVLAVVYWSVIASDLYVSEARVVVERSDGVGASAADFTSLLVGNTAPQDLLLLREYLLSADMLKKLDAKLGLRKHYADSGRDPLSRLWFEDASLERFHDYYLKRVSVEYDDFARVLVIRVQGYTSEMAHAIAQELVADGERFMNEMTHRIASEQVVYIEKQVHDQGERLKAARQALVAYQNANGLVSPRGEVESLSTVVANAEATLAELHVKRNSLKDVFTPQSPAIQQIDAQIAAVERQMAEQRGRMVSTKGRGLNRVVEEHDRLQAAAEFAFDIYKTAIGALEKARIEATRKLKNVAVVQSPTRPEYPLQPRRIYNIVVFVLMTLMLAGVVQLLSAIIRDHRD</sequence>
<keyword evidence="2" id="KW-1133">Transmembrane helix</keyword>
<dbReference type="AlphaFoldDB" id="A0A142JTI8"/>
<dbReference type="PANTHER" id="PTHR32309:SF13">
    <property type="entry name" value="FERRIC ENTEROBACTIN TRANSPORT PROTEIN FEPE"/>
    <property type="match status" value="1"/>
</dbReference>
<keyword evidence="2" id="KW-0812">Transmembrane</keyword>
<feature type="transmembrane region" description="Helical" evidence="2">
    <location>
        <begin position="25"/>
        <end position="49"/>
    </location>
</feature>
<evidence type="ECO:0000256" key="2">
    <source>
        <dbReference type="SAM" id="Phobius"/>
    </source>
</evidence>
<dbReference type="STRING" id="1796606.A2G96_26750"/>
<keyword evidence="4" id="KW-1185">Reference proteome</keyword>
<evidence type="ECO:0000256" key="1">
    <source>
        <dbReference type="SAM" id="Coils"/>
    </source>
</evidence>
<proteinExistence type="predicted"/>
<keyword evidence="1" id="KW-0175">Coiled coil</keyword>
<dbReference type="OrthoDB" id="5497849at2"/>
<dbReference type="InterPro" id="IPR050445">
    <property type="entry name" value="Bact_polysacc_biosynth/exp"/>
</dbReference>
<dbReference type="EMBL" id="CP014845">
    <property type="protein sequence ID" value="AMR81400.1"/>
    <property type="molecule type" value="Genomic_DNA"/>
</dbReference>
<gene>
    <name evidence="3" type="ORF">A2G96_26750</name>
</gene>
<evidence type="ECO:0000313" key="3">
    <source>
        <dbReference type="EMBL" id="AMR81400.1"/>
    </source>
</evidence>
<protein>
    <submittedName>
        <fullName evidence="3">Chain-length determining protein</fullName>
    </submittedName>
</protein>
<organism evidence="3 4">
    <name type="scientific">Cupriavidus nantongensis</name>
    <dbReference type="NCBI Taxonomy" id="1796606"/>
    <lineage>
        <taxon>Bacteria</taxon>
        <taxon>Pseudomonadati</taxon>
        <taxon>Pseudomonadota</taxon>
        <taxon>Betaproteobacteria</taxon>
        <taxon>Burkholderiales</taxon>
        <taxon>Burkholderiaceae</taxon>
        <taxon>Cupriavidus</taxon>
    </lineage>
</organism>
<dbReference type="GO" id="GO:0005886">
    <property type="term" value="C:plasma membrane"/>
    <property type="evidence" value="ECO:0007669"/>
    <property type="project" value="TreeGrafter"/>
</dbReference>
<accession>A0A142JTI8</accession>
<reference evidence="3 4" key="1">
    <citation type="submission" date="2016-03" db="EMBL/GenBank/DDBJ databases">
        <title>Complete genome sequence of a novel chlorpyrifos degrading bacterium, Cupriavidus nantongensis sp. X1.</title>
        <authorList>
            <person name="Fang L."/>
        </authorList>
    </citation>
    <scope>NUCLEOTIDE SEQUENCE [LARGE SCALE GENOMIC DNA]</scope>
    <source>
        <strain evidence="3 4">X1</strain>
    </source>
</reference>
<feature type="transmembrane region" description="Helical" evidence="2">
    <location>
        <begin position="348"/>
        <end position="372"/>
    </location>
</feature>
<dbReference type="Proteomes" id="UP000075238">
    <property type="component" value="Chromosome 2"/>
</dbReference>
<dbReference type="GO" id="GO:0004713">
    <property type="term" value="F:protein tyrosine kinase activity"/>
    <property type="evidence" value="ECO:0007669"/>
    <property type="project" value="TreeGrafter"/>
</dbReference>
<feature type="coiled-coil region" evidence="1">
    <location>
        <begin position="231"/>
        <end position="279"/>
    </location>
</feature>
<keyword evidence="2" id="KW-0472">Membrane</keyword>
<dbReference type="KEGG" id="cnan:A2G96_26750"/>
<name>A0A142JTI8_9BURK</name>